<organism evidence="2 3">
    <name type="scientific">Vanilla planifolia</name>
    <name type="common">Vanilla</name>
    <dbReference type="NCBI Taxonomy" id="51239"/>
    <lineage>
        <taxon>Eukaryota</taxon>
        <taxon>Viridiplantae</taxon>
        <taxon>Streptophyta</taxon>
        <taxon>Embryophyta</taxon>
        <taxon>Tracheophyta</taxon>
        <taxon>Spermatophyta</taxon>
        <taxon>Magnoliopsida</taxon>
        <taxon>Liliopsida</taxon>
        <taxon>Asparagales</taxon>
        <taxon>Orchidaceae</taxon>
        <taxon>Vanilloideae</taxon>
        <taxon>Vanilleae</taxon>
        <taxon>Vanilla</taxon>
    </lineage>
</organism>
<dbReference type="OrthoDB" id="10254304at2759"/>
<accession>A0A835R508</accession>
<name>A0A835R508_VANPL</name>
<dbReference type="AlphaFoldDB" id="A0A835R508"/>
<protein>
    <submittedName>
        <fullName evidence="2">Uncharacterized protein</fullName>
    </submittedName>
</protein>
<keyword evidence="3" id="KW-1185">Reference proteome</keyword>
<evidence type="ECO:0000313" key="2">
    <source>
        <dbReference type="EMBL" id="KAG0480257.1"/>
    </source>
</evidence>
<proteinExistence type="predicted"/>
<evidence type="ECO:0000313" key="3">
    <source>
        <dbReference type="Proteomes" id="UP000636800"/>
    </source>
</evidence>
<dbReference type="EMBL" id="JADCNL010000005">
    <property type="protein sequence ID" value="KAG0480257.1"/>
    <property type="molecule type" value="Genomic_DNA"/>
</dbReference>
<gene>
    <name evidence="2" type="ORF">HPP92_011115</name>
</gene>
<comment type="caution">
    <text evidence="2">The sequence shown here is derived from an EMBL/GenBank/DDBJ whole genome shotgun (WGS) entry which is preliminary data.</text>
</comment>
<evidence type="ECO:0000256" key="1">
    <source>
        <dbReference type="SAM" id="MobiDB-lite"/>
    </source>
</evidence>
<reference evidence="2 3" key="1">
    <citation type="journal article" date="2020" name="Nat. Food">
        <title>A phased Vanilla planifolia genome enables genetic improvement of flavour and production.</title>
        <authorList>
            <person name="Hasing T."/>
            <person name="Tang H."/>
            <person name="Brym M."/>
            <person name="Khazi F."/>
            <person name="Huang T."/>
            <person name="Chambers A.H."/>
        </authorList>
    </citation>
    <scope>NUCLEOTIDE SEQUENCE [LARGE SCALE GENOMIC DNA]</scope>
    <source>
        <tissue evidence="2">Leaf</tissue>
    </source>
</reference>
<dbReference type="Proteomes" id="UP000636800">
    <property type="component" value="Chromosome 5"/>
</dbReference>
<sequence length="96" mass="10698">MDKEGDETVHREAFTELETMVKAATSRVSIWSERGNKRPLARPWSSQRRQREGSTAEDSSRLGLGKELVGMVGACIPTCQEASDVAMIFQLSLQQE</sequence>
<feature type="region of interest" description="Disordered" evidence="1">
    <location>
        <begin position="32"/>
        <end position="61"/>
    </location>
</feature>
<feature type="compositionally biased region" description="Basic and acidic residues" evidence="1">
    <location>
        <begin position="49"/>
        <end position="60"/>
    </location>
</feature>